<proteinExistence type="predicted"/>
<name>A0ABS8UKQ7_DATST</name>
<gene>
    <name evidence="1" type="ORF">HAX54_016760</name>
</gene>
<feature type="non-terminal residue" evidence="1">
    <location>
        <position position="1"/>
    </location>
</feature>
<dbReference type="Proteomes" id="UP000823775">
    <property type="component" value="Unassembled WGS sequence"/>
</dbReference>
<protein>
    <submittedName>
        <fullName evidence="1">Uncharacterized protein</fullName>
    </submittedName>
</protein>
<dbReference type="EMBL" id="JACEIK010002090">
    <property type="protein sequence ID" value="MCD9559035.1"/>
    <property type="molecule type" value="Genomic_DNA"/>
</dbReference>
<reference evidence="1 2" key="1">
    <citation type="journal article" date="2021" name="BMC Genomics">
        <title>Datura genome reveals duplications of psychoactive alkaloid biosynthetic genes and high mutation rate following tissue culture.</title>
        <authorList>
            <person name="Rajewski A."/>
            <person name="Carter-House D."/>
            <person name="Stajich J."/>
            <person name="Litt A."/>
        </authorList>
    </citation>
    <scope>NUCLEOTIDE SEQUENCE [LARGE SCALE GENOMIC DNA]</scope>
    <source>
        <strain evidence="1">AR-01</strain>
    </source>
</reference>
<evidence type="ECO:0000313" key="2">
    <source>
        <dbReference type="Proteomes" id="UP000823775"/>
    </source>
</evidence>
<evidence type="ECO:0000313" key="1">
    <source>
        <dbReference type="EMBL" id="MCD9559035.1"/>
    </source>
</evidence>
<comment type="caution">
    <text evidence="1">The sequence shown here is derived from an EMBL/GenBank/DDBJ whole genome shotgun (WGS) entry which is preliminary data.</text>
</comment>
<accession>A0ABS8UKQ7</accession>
<organism evidence="1 2">
    <name type="scientific">Datura stramonium</name>
    <name type="common">Jimsonweed</name>
    <name type="synonym">Common thornapple</name>
    <dbReference type="NCBI Taxonomy" id="4076"/>
    <lineage>
        <taxon>Eukaryota</taxon>
        <taxon>Viridiplantae</taxon>
        <taxon>Streptophyta</taxon>
        <taxon>Embryophyta</taxon>
        <taxon>Tracheophyta</taxon>
        <taxon>Spermatophyta</taxon>
        <taxon>Magnoliopsida</taxon>
        <taxon>eudicotyledons</taxon>
        <taxon>Gunneridae</taxon>
        <taxon>Pentapetalae</taxon>
        <taxon>asterids</taxon>
        <taxon>lamiids</taxon>
        <taxon>Solanales</taxon>
        <taxon>Solanaceae</taxon>
        <taxon>Solanoideae</taxon>
        <taxon>Datureae</taxon>
        <taxon>Datura</taxon>
    </lineage>
</organism>
<sequence length="117" mass="12571">KPIFGVGNSLPCHLFPLPHLVSRSTCQRIGKEAIARLLSCLLSCHITRVHAPELRRLTHAPAETCFCRAHAIALKECRAVPGLAPVCGCLAHGSANVVRSSIFASFDPTSSHLINKP</sequence>
<keyword evidence="2" id="KW-1185">Reference proteome</keyword>